<reference evidence="1" key="1">
    <citation type="submission" date="2022-02" db="EMBL/GenBank/DDBJ databases">
        <title>Vibrio sp. nov, a new bacterium isolated from seawater.</title>
        <authorList>
            <person name="Yuan Y."/>
        </authorList>
    </citation>
    <scope>NUCLEOTIDE SEQUENCE</scope>
    <source>
        <strain evidence="1">ZSDZ65</strain>
    </source>
</reference>
<dbReference type="RefSeq" id="WP_265676487.1">
    <property type="nucleotide sequence ID" value="NZ_JAKRRY010000028.1"/>
</dbReference>
<gene>
    <name evidence="1" type="ORF">MD535_18260</name>
</gene>
<keyword evidence="2" id="KW-1185">Reference proteome</keyword>
<sequence length="259" mass="29473">MHVGPRFILAAIRKKIKDEGLGYSALSDRTGIPLSTIKRHLHSPTLGLDKILMYVNYLNTDLVELSKIANQIQHENAQIICGDLSDLFLDHPYLLDFIYMLTARNLSPDAIAQTHDLDDISLRFYLRIAEILGYIEDFGDGVIYRSGSRFLTEEGSKLDALFRQRFQDESLSHPIPANFCIGRIRLTPSQIDQLEQDFYAKLIELNAMNTSCEEGELTNILMRFTPGKQILFSDGLPNIDGTLLKQISERFNQIKHQAE</sequence>
<name>A0A9X3CS12_9VIBR</name>
<dbReference type="EMBL" id="JAKRRY010000028">
    <property type="protein sequence ID" value="MCW8347934.1"/>
    <property type="molecule type" value="Genomic_DNA"/>
</dbReference>
<organism evidence="1 2">
    <name type="scientific">Vibrio qingdaonensis</name>
    <dbReference type="NCBI Taxonomy" id="2829491"/>
    <lineage>
        <taxon>Bacteria</taxon>
        <taxon>Pseudomonadati</taxon>
        <taxon>Pseudomonadota</taxon>
        <taxon>Gammaproteobacteria</taxon>
        <taxon>Vibrionales</taxon>
        <taxon>Vibrionaceae</taxon>
        <taxon>Vibrio</taxon>
    </lineage>
</organism>
<dbReference type="Proteomes" id="UP001155587">
    <property type="component" value="Unassembled WGS sequence"/>
</dbReference>
<evidence type="ECO:0000313" key="1">
    <source>
        <dbReference type="EMBL" id="MCW8347934.1"/>
    </source>
</evidence>
<dbReference type="AlphaFoldDB" id="A0A9X3CS12"/>
<comment type="caution">
    <text evidence="1">The sequence shown here is derived from an EMBL/GenBank/DDBJ whole genome shotgun (WGS) entry which is preliminary data.</text>
</comment>
<protein>
    <submittedName>
        <fullName evidence="1">Transcriptional regulator</fullName>
    </submittedName>
</protein>
<evidence type="ECO:0000313" key="2">
    <source>
        <dbReference type="Proteomes" id="UP001155587"/>
    </source>
</evidence>
<proteinExistence type="predicted"/>
<accession>A0A9X3CS12</accession>